<evidence type="ECO:0000259" key="3">
    <source>
        <dbReference type="PROSITE" id="PS50275"/>
    </source>
</evidence>
<dbReference type="EMBL" id="JAWHQM010000023">
    <property type="protein sequence ID" value="KAK5632113.1"/>
    <property type="molecule type" value="Genomic_DNA"/>
</dbReference>
<dbReference type="InterPro" id="IPR022158">
    <property type="entry name" value="Inositol_phosphatase"/>
</dbReference>
<evidence type="ECO:0000256" key="1">
    <source>
        <dbReference type="SAM" id="MobiDB-lite"/>
    </source>
</evidence>
<dbReference type="GO" id="GO:0046856">
    <property type="term" value="P:phosphatidylinositol dephosphorylation"/>
    <property type="evidence" value="ECO:0007669"/>
    <property type="project" value="TreeGrafter"/>
</dbReference>
<keyword evidence="2" id="KW-0732">Signal</keyword>
<feature type="signal peptide" evidence="2">
    <location>
        <begin position="1"/>
        <end position="15"/>
    </location>
</feature>
<feature type="compositionally biased region" description="Acidic residues" evidence="1">
    <location>
        <begin position="132"/>
        <end position="141"/>
    </location>
</feature>
<dbReference type="PANTHER" id="PTHR45662">
    <property type="entry name" value="PHOSPHATIDYLINOSITIDE PHOSPHATASE SAC1"/>
    <property type="match status" value="1"/>
</dbReference>
<dbReference type="AlphaFoldDB" id="A0AAN7ULR2"/>
<organism evidence="5 6">
    <name type="scientific">Xylaria bambusicola</name>
    <dbReference type="NCBI Taxonomy" id="326684"/>
    <lineage>
        <taxon>Eukaryota</taxon>
        <taxon>Fungi</taxon>
        <taxon>Dikarya</taxon>
        <taxon>Ascomycota</taxon>
        <taxon>Pezizomycotina</taxon>
        <taxon>Sordariomycetes</taxon>
        <taxon>Xylariomycetidae</taxon>
        <taxon>Xylariales</taxon>
        <taxon>Xylariaceae</taxon>
        <taxon>Xylaria</taxon>
    </lineage>
</organism>
<dbReference type="Pfam" id="PF02383">
    <property type="entry name" value="Syja_N"/>
    <property type="match status" value="1"/>
</dbReference>
<dbReference type="Pfam" id="PF12456">
    <property type="entry name" value="hSac2"/>
    <property type="match status" value="1"/>
</dbReference>
<feature type="compositionally biased region" description="Basic and acidic residues" evidence="1">
    <location>
        <begin position="228"/>
        <end position="248"/>
    </location>
</feature>
<feature type="region of interest" description="Disordered" evidence="1">
    <location>
        <begin position="912"/>
        <end position="935"/>
    </location>
</feature>
<feature type="region of interest" description="Disordered" evidence="1">
    <location>
        <begin position="351"/>
        <end position="376"/>
    </location>
</feature>
<gene>
    <name evidence="5" type="ORF">RRF57_007827</name>
</gene>
<keyword evidence="6" id="KW-1185">Reference proteome</keyword>
<proteinExistence type="predicted"/>
<accession>A0AAN7ULR2</accession>
<feature type="chain" id="PRO_5042971709" description="SAC domain-containing protein" evidence="2">
    <location>
        <begin position="16"/>
        <end position="969"/>
    </location>
</feature>
<feature type="region of interest" description="Disordered" evidence="1">
    <location>
        <begin position="119"/>
        <end position="175"/>
    </location>
</feature>
<dbReference type="PROSITE" id="PS51791">
    <property type="entry name" value="HSAC2"/>
    <property type="match status" value="1"/>
</dbReference>
<dbReference type="PROSITE" id="PS50275">
    <property type="entry name" value="SAC"/>
    <property type="match status" value="1"/>
</dbReference>
<reference evidence="5 6" key="1">
    <citation type="submission" date="2023-10" db="EMBL/GenBank/DDBJ databases">
        <title>Draft genome sequence of Xylaria bambusicola isolate GMP-LS, the root and basal stem rot pathogen of sugarcane in Indonesia.</title>
        <authorList>
            <person name="Selvaraj P."/>
            <person name="Muralishankar V."/>
            <person name="Muruganantham S."/>
            <person name="Sp S."/>
            <person name="Haryani S."/>
            <person name="Lau K.J.X."/>
            <person name="Naqvi N.I."/>
        </authorList>
    </citation>
    <scope>NUCLEOTIDE SEQUENCE [LARGE SCALE GENOMIC DNA]</scope>
    <source>
        <strain evidence="5">GMP-LS</strain>
    </source>
</reference>
<comment type="caution">
    <text evidence="5">The sequence shown here is derived from an EMBL/GenBank/DDBJ whole genome shotgun (WGS) entry which is preliminary data.</text>
</comment>
<evidence type="ECO:0008006" key="7">
    <source>
        <dbReference type="Google" id="ProtNLM"/>
    </source>
</evidence>
<dbReference type="InterPro" id="IPR034753">
    <property type="entry name" value="hSac2"/>
</dbReference>
<feature type="region of interest" description="Disordered" evidence="1">
    <location>
        <begin position="224"/>
        <end position="255"/>
    </location>
</feature>
<evidence type="ECO:0000313" key="5">
    <source>
        <dbReference type="EMBL" id="KAK5632113.1"/>
    </source>
</evidence>
<dbReference type="GO" id="GO:0043812">
    <property type="term" value="F:phosphatidylinositol-4-phosphate phosphatase activity"/>
    <property type="evidence" value="ECO:0007669"/>
    <property type="project" value="TreeGrafter"/>
</dbReference>
<dbReference type="Proteomes" id="UP001305414">
    <property type="component" value="Unassembled WGS sequence"/>
</dbReference>
<dbReference type="GO" id="GO:0005783">
    <property type="term" value="C:endoplasmic reticulum"/>
    <property type="evidence" value="ECO:0007669"/>
    <property type="project" value="TreeGrafter"/>
</dbReference>
<name>A0AAN7ULR2_9PEZI</name>
<protein>
    <recommendedName>
        <fullName evidence="7">SAC domain-containing protein</fullName>
    </recommendedName>
</protein>
<sequence length="969" mass="107369">MSLARKLLICAAVDGLIIQPLATKGQTRTPTYPVKVKYEDATISPVPRDQAITLDSKLSKPSFEAFGIIGLFTVARLSYLITITGREQVAQIRGYPIYVVTDVAVTPCTTQNEAEAAIDHTALKIRRNSTEEPGEDTESDAEGSPSATGAEDAEDPDAQSDREASPPSEFGQQRGIAQDVFKKSGNYGRFAQRWFGSKVWMANRRRSVGLSSVGAATIIENEDAVGQNKKESDDKKLSKTVSQEKADAPPDPTAGESLVPKLLRMAHIWFGSSRGFFFSYDLDLTRSVASRTATVSSLPLHRLADPMFFWNRSLLKPFMALGDDSLLLPVMQGFVGQRSFVVDRNPPQVDSQLDSMEMDDMSGPVPGSPPQERASVELKPSEKEYFITVISRRSVQRAGLRYLRRGIDEEGFTANSVETEQLLSTPSWGASSKIYSFVQVRGSIPLFFTQSPYSFKPIPVLQHSPEANFHAFSRHFSRMRKNYGDIQLVNLVERHGPEAIVGSEYQKNAEKYNQENSEMGRSLAFEWFDFHTACRGMKFENVSQLLDMLEAKIEKFGSSVELDGQVVEKQSGVLRTNCMDCLDRTNVCQSSFGKFMLDLQLKAEGFDMSAQVDQQNSWFNTLWADNGDAISKQYASTAAMKGDYTRTRKRDYRGMVNDLGLSVTRFYNGMVNDHFSQAAIDFFLGNVTSLVFDEFEANMMTKDPGVSMSKMRDLAIETSRKIAIEDEKEDFIGGWTLLSPYVSDTIKTFPFEEVVLLLTDVALYLCRFDWKLDKVSSFERVELAHVVGITVGTYITSTISPAEADKAKNVGIVVTYEPGKADIKRTNTRSLSSLPGSRQQATSSSSVLNQGILGSITRKQTSGPGPRKKIALKALYAHTAISAAQGVKRMTEIEQVNVIAAEIERLVVACQPPPPDTRLADAGTSENGKKKGEESGLIRREDIISLEEAKRTTGLFEQLGHTIKKLVWA</sequence>
<dbReference type="PANTHER" id="PTHR45662:SF7">
    <property type="entry name" value="SACI DOMAIN PROTEIN (AFU_ORTHOLOGUE AFUA_1G15890)"/>
    <property type="match status" value="1"/>
</dbReference>
<evidence type="ECO:0000313" key="6">
    <source>
        <dbReference type="Proteomes" id="UP001305414"/>
    </source>
</evidence>
<dbReference type="InterPro" id="IPR002013">
    <property type="entry name" value="SAC_dom"/>
</dbReference>
<feature type="domain" description="HSac2" evidence="4">
    <location>
        <begin position="706"/>
        <end position="853"/>
    </location>
</feature>
<feature type="domain" description="SAC" evidence="3">
    <location>
        <begin position="272"/>
        <end position="636"/>
    </location>
</feature>
<evidence type="ECO:0000259" key="4">
    <source>
        <dbReference type="PROSITE" id="PS51791"/>
    </source>
</evidence>
<evidence type="ECO:0000256" key="2">
    <source>
        <dbReference type="SAM" id="SignalP"/>
    </source>
</evidence>